<dbReference type="VEuPathDB" id="FungiDB:ATEG_07885"/>
<dbReference type="EMBL" id="BLJY01000009">
    <property type="protein sequence ID" value="GFF19146.1"/>
    <property type="molecule type" value="Genomic_DNA"/>
</dbReference>
<dbReference type="CDD" id="cd00457">
    <property type="entry name" value="PEBP"/>
    <property type="match status" value="1"/>
</dbReference>
<dbReference type="InterPro" id="IPR036610">
    <property type="entry name" value="PEBP-like_sf"/>
</dbReference>
<sequence>MIDLILLLALRMVSYFVNLMRIFLGKILYFCRGHDSALITNYPAFEVAQLPRFNVTCNDCGPPGSTIPDRYTSHAGNGNATFPTFTWTPPPGVNVAEYALVCEDPDIPVPGCSQAISIIYNIAANKNQLNDDDVRNAKDPDDTSANIRLRWISDIHDSPYKGPGALLGHGTHRCFFTVIALNAPIQLDRNRPLNKDRFAAELVGKVVGWGQWHGVIRDG</sequence>
<comment type="caution">
    <text evidence="1">The sequence shown here is derived from an EMBL/GenBank/DDBJ whole genome shotgun (WGS) entry which is preliminary data.</text>
</comment>
<dbReference type="InterPro" id="IPR008914">
    <property type="entry name" value="PEBP"/>
</dbReference>
<gene>
    <name evidence="1" type="ORF">ATEIFO6365_0009050900</name>
</gene>
<protein>
    <submittedName>
        <fullName evidence="1">Uncharacterized protein</fullName>
    </submittedName>
</protein>
<organism evidence="1 2">
    <name type="scientific">Aspergillus terreus</name>
    <dbReference type="NCBI Taxonomy" id="33178"/>
    <lineage>
        <taxon>Eukaryota</taxon>
        <taxon>Fungi</taxon>
        <taxon>Dikarya</taxon>
        <taxon>Ascomycota</taxon>
        <taxon>Pezizomycotina</taxon>
        <taxon>Eurotiomycetes</taxon>
        <taxon>Eurotiomycetidae</taxon>
        <taxon>Eurotiales</taxon>
        <taxon>Aspergillaceae</taxon>
        <taxon>Aspergillus</taxon>
        <taxon>Aspergillus subgen. Circumdati</taxon>
    </lineage>
</organism>
<dbReference type="Pfam" id="PF01161">
    <property type="entry name" value="PBP"/>
    <property type="match status" value="1"/>
</dbReference>
<dbReference type="InterPro" id="IPR049556">
    <property type="entry name" value="PhiB"/>
</dbReference>
<keyword evidence="2" id="KW-1185">Reference proteome</keyword>
<proteinExistence type="predicted"/>
<accession>A0A5M3ZC69</accession>
<dbReference type="Gene3D" id="3.90.280.10">
    <property type="entry name" value="PEBP-like"/>
    <property type="match status" value="1"/>
</dbReference>
<evidence type="ECO:0000313" key="1">
    <source>
        <dbReference type="EMBL" id="GFF19146.1"/>
    </source>
</evidence>
<name>A0A5M3ZC69_ASPTE</name>
<dbReference type="AlphaFoldDB" id="A0A5M3ZC69"/>
<dbReference type="OrthoDB" id="10251855at2759"/>
<dbReference type="SUPFAM" id="SSF49777">
    <property type="entry name" value="PEBP-like"/>
    <property type="match status" value="1"/>
</dbReference>
<reference evidence="1 2" key="1">
    <citation type="submission" date="2020-01" db="EMBL/GenBank/DDBJ databases">
        <title>Aspergillus terreus IFO 6365 whole genome shotgun sequence.</title>
        <authorList>
            <person name="Kanamasa S."/>
            <person name="Takahashi H."/>
        </authorList>
    </citation>
    <scope>NUCLEOTIDE SEQUENCE [LARGE SCALE GENOMIC DNA]</scope>
    <source>
        <strain evidence="1 2">IFO 6365</strain>
    </source>
</reference>
<dbReference type="Proteomes" id="UP000452235">
    <property type="component" value="Unassembled WGS sequence"/>
</dbReference>
<evidence type="ECO:0000313" key="2">
    <source>
        <dbReference type="Proteomes" id="UP000452235"/>
    </source>
</evidence>